<sequence length="308" mass="35227">MGNNNSSLKRKGIKMELDKNVDYNATDLENLGAETKLKCHMPSNDDAIDRVHMFHFFQRSLFQSDFSPPIEERLVRESCKVLDVGCGPGTWLLDLANKYENSSFYGIDNNLAYPNEIKPGNLNFVRADVFDRFPFPDNKFDYAHQGLMRYTAKPEQWSFLISEMIRVVKPGGYIELLATSRGEFKGTGPVLMKLHEAHFSYCLEKGIDTKTMPNLDKIIKLNPDTPIVNRDEKFFISGPNGGKIGMVYQDIHIGFHKSEATTEILSPILGISKEEYKTMITKDLIEELKHTSPEYSLIRFWAKKINNN</sequence>
<comment type="caution">
    <text evidence="2">The sequence shown here is derived from an EMBL/GenBank/DDBJ whole genome shotgun (WGS) entry which is preliminary data.</text>
</comment>
<dbReference type="AlphaFoldDB" id="A0A2Z6R393"/>
<protein>
    <recommendedName>
        <fullName evidence="1">Methyltransferase domain-containing protein</fullName>
    </recommendedName>
</protein>
<name>A0A2Z6R393_9GLOM</name>
<dbReference type="Proteomes" id="UP000247702">
    <property type="component" value="Unassembled WGS sequence"/>
</dbReference>
<dbReference type="SUPFAM" id="SSF53335">
    <property type="entry name" value="S-adenosyl-L-methionine-dependent methyltransferases"/>
    <property type="match status" value="1"/>
</dbReference>
<accession>A0A2Z6R393</accession>
<evidence type="ECO:0000313" key="2">
    <source>
        <dbReference type="EMBL" id="GBB92124.1"/>
    </source>
</evidence>
<dbReference type="STRING" id="94130.A0A2Z6R393"/>
<gene>
    <name evidence="2" type="ORF">RclHR1_01970006</name>
</gene>
<dbReference type="InterPro" id="IPR029063">
    <property type="entry name" value="SAM-dependent_MTases_sf"/>
</dbReference>
<evidence type="ECO:0000259" key="1">
    <source>
        <dbReference type="Pfam" id="PF13649"/>
    </source>
</evidence>
<dbReference type="EMBL" id="BEXD01001079">
    <property type="protein sequence ID" value="GBB92124.1"/>
    <property type="molecule type" value="Genomic_DNA"/>
</dbReference>
<dbReference type="PANTHER" id="PTHR43591">
    <property type="entry name" value="METHYLTRANSFERASE"/>
    <property type="match status" value="1"/>
</dbReference>
<dbReference type="Gene3D" id="3.40.50.150">
    <property type="entry name" value="Vaccinia Virus protein VP39"/>
    <property type="match status" value="1"/>
</dbReference>
<keyword evidence="3" id="KW-1185">Reference proteome</keyword>
<reference evidence="2 3" key="1">
    <citation type="submission" date="2017-11" db="EMBL/GenBank/DDBJ databases">
        <title>The genome of Rhizophagus clarus HR1 reveals common genetic basis of auxotrophy among arbuscular mycorrhizal fungi.</title>
        <authorList>
            <person name="Kobayashi Y."/>
        </authorList>
    </citation>
    <scope>NUCLEOTIDE SEQUENCE [LARGE SCALE GENOMIC DNA]</scope>
    <source>
        <strain evidence="2 3">HR1</strain>
    </source>
</reference>
<evidence type="ECO:0000313" key="3">
    <source>
        <dbReference type="Proteomes" id="UP000247702"/>
    </source>
</evidence>
<proteinExistence type="predicted"/>
<dbReference type="Pfam" id="PF13649">
    <property type="entry name" value="Methyltransf_25"/>
    <property type="match status" value="1"/>
</dbReference>
<dbReference type="InterPro" id="IPR041698">
    <property type="entry name" value="Methyltransf_25"/>
</dbReference>
<feature type="domain" description="Methyltransferase" evidence="1">
    <location>
        <begin position="81"/>
        <end position="172"/>
    </location>
</feature>
<organism evidence="2 3">
    <name type="scientific">Rhizophagus clarus</name>
    <dbReference type="NCBI Taxonomy" id="94130"/>
    <lineage>
        <taxon>Eukaryota</taxon>
        <taxon>Fungi</taxon>
        <taxon>Fungi incertae sedis</taxon>
        <taxon>Mucoromycota</taxon>
        <taxon>Glomeromycotina</taxon>
        <taxon>Glomeromycetes</taxon>
        <taxon>Glomerales</taxon>
        <taxon>Glomeraceae</taxon>
        <taxon>Rhizophagus</taxon>
    </lineage>
</organism>
<dbReference type="CDD" id="cd02440">
    <property type="entry name" value="AdoMet_MTases"/>
    <property type="match status" value="1"/>
</dbReference>